<gene>
    <name evidence="1" type="ORF">OSC06_13465</name>
</gene>
<dbReference type="Proteomes" id="UP001182247">
    <property type="component" value="Unassembled WGS sequence"/>
</dbReference>
<reference evidence="1" key="1">
    <citation type="submission" date="2023-02" db="EMBL/GenBank/DDBJ databases">
        <title>Detection, antimicrobial susceptibility and genomic characterization of NDM-producing species of Morganellaceae, Yersiniaceae, and Enterobacteriaceae other than Klebsiella.</title>
        <authorList>
            <person name="Camargo C.H."/>
            <person name="Sacchi C.T."/>
            <person name="Campos K.R."/>
        </authorList>
    </citation>
    <scope>NUCLEOTIDE SEQUENCE</scope>
    <source>
        <strain evidence="1">1189_21</strain>
    </source>
</reference>
<evidence type="ECO:0000313" key="2">
    <source>
        <dbReference type="Proteomes" id="UP001182247"/>
    </source>
</evidence>
<evidence type="ECO:0008006" key="3">
    <source>
        <dbReference type="Google" id="ProtNLM"/>
    </source>
</evidence>
<protein>
    <recommendedName>
        <fullName evidence="3">DUF2732 family protein</fullName>
    </recommendedName>
</protein>
<accession>A0AAE4FCY1</accession>
<dbReference type="AlphaFoldDB" id="A0AAE4FCY1"/>
<dbReference type="RefSeq" id="WP_214189767.1">
    <property type="nucleotide sequence ID" value="NZ_JAJBHX010000050.1"/>
</dbReference>
<organism evidence="1 2">
    <name type="scientific">Morganella morganii</name>
    <name type="common">Proteus morganii</name>
    <dbReference type="NCBI Taxonomy" id="582"/>
    <lineage>
        <taxon>Bacteria</taxon>
        <taxon>Pseudomonadati</taxon>
        <taxon>Pseudomonadota</taxon>
        <taxon>Gammaproteobacteria</taxon>
        <taxon>Enterobacterales</taxon>
        <taxon>Morganellaceae</taxon>
        <taxon>Morganella</taxon>
    </lineage>
</organism>
<evidence type="ECO:0000313" key="1">
    <source>
        <dbReference type="EMBL" id="MDS0898983.1"/>
    </source>
</evidence>
<proteinExistence type="predicted"/>
<comment type="caution">
    <text evidence="1">The sequence shown here is derived from an EMBL/GenBank/DDBJ whole genome shotgun (WGS) entry which is preliminary data.</text>
</comment>
<sequence length="73" mass="8568">MTLFPKPLFIPIAEHIKANREDERKSLLDRFADRQRKLACKILNEKMDYAVTYQLLMDDADHFEHQAGGLNHV</sequence>
<dbReference type="EMBL" id="JAPKIY010000020">
    <property type="protein sequence ID" value="MDS0898983.1"/>
    <property type="molecule type" value="Genomic_DNA"/>
</dbReference>
<name>A0AAE4FCY1_MORMO</name>